<comment type="caution">
    <text evidence="2">The sequence shown here is derived from an EMBL/GenBank/DDBJ whole genome shotgun (WGS) entry which is preliminary data.</text>
</comment>
<evidence type="ECO:0000256" key="1">
    <source>
        <dbReference type="SAM" id="MobiDB-lite"/>
    </source>
</evidence>
<dbReference type="AlphaFoldDB" id="A0A1J5QR21"/>
<feature type="compositionally biased region" description="Basic and acidic residues" evidence="1">
    <location>
        <begin position="22"/>
        <end position="39"/>
    </location>
</feature>
<evidence type="ECO:0000313" key="2">
    <source>
        <dbReference type="EMBL" id="OIQ82335.1"/>
    </source>
</evidence>
<proteinExistence type="predicted"/>
<accession>A0A1J5QR21</accession>
<gene>
    <name evidence="2" type="ORF">GALL_358760</name>
</gene>
<organism evidence="2">
    <name type="scientific">mine drainage metagenome</name>
    <dbReference type="NCBI Taxonomy" id="410659"/>
    <lineage>
        <taxon>unclassified sequences</taxon>
        <taxon>metagenomes</taxon>
        <taxon>ecological metagenomes</taxon>
    </lineage>
</organism>
<feature type="compositionally biased region" description="Polar residues" evidence="1">
    <location>
        <begin position="94"/>
        <end position="110"/>
    </location>
</feature>
<dbReference type="EMBL" id="MLJW01000816">
    <property type="protein sequence ID" value="OIQ82335.1"/>
    <property type="molecule type" value="Genomic_DNA"/>
</dbReference>
<sequence length="142" mass="14985">MAEAAAAEHQVISAGSDVGGRPAEDVGLDERDVDAERVRTLTPPGEGLSRQVQRIDPVPPFGEPHGVAPRAAPELVEEPVEQRHDVVDGRRVTHTPTRQSAPPSRASTGGASPRNAHPRRIATGGTRYVVAPSRPAFVRASA</sequence>
<name>A0A1J5QR21_9ZZZZ</name>
<reference evidence="2" key="1">
    <citation type="submission" date="2016-10" db="EMBL/GenBank/DDBJ databases">
        <title>Sequence of Gallionella enrichment culture.</title>
        <authorList>
            <person name="Poehlein A."/>
            <person name="Muehling M."/>
            <person name="Daniel R."/>
        </authorList>
    </citation>
    <scope>NUCLEOTIDE SEQUENCE</scope>
</reference>
<feature type="compositionally biased region" description="Basic and acidic residues" evidence="1">
    <location>
        <begin position="80"/>
        <end position="91"/>
    </location>
</feature>
<feature type="region of interest" description="Disordered" evidence="1">
    <location>
        <begin position="1"/>
        <end position="128"/>
    </location>
</feature>
<protein>
    <submittedName>
        <fullName evidence="2">Uncharacterized protein</fullName>
    </submittedName>
</protein>